<feature type="compositionally biased region" description="Polar residues" evidence="7">
    <location>
        <begin position="39"/>
        <end position="54"/>
    </location>
</feature>
<dbReference type="SUPFAM" id="SSF50978">
    <property type="entry name" value="WD40 repeat-like"/>
    <property type="match status" value="1"/>
</dbReference>
<dbReference type="OrthoDB" id="9890280at2759"/>
<evidence type="ECO:0000256" key="6">
    <source>
        <dbReference type="PROSITE-ProRule" id="PRU00221"/>
    </source>
</evidence>
<dbReference type="InterPro" id="IPR001680">
    <property type="entry name" value="WD40_rpt"/>
</dbReference>
<feature type="compositionally biased region" description="Basic and acidic residues" evidence="7">
    <location>
        <begin position="90"/>
        <end position="100"/>
    </location>
</feature>
<dbReference type="GO" id="GO:0005634">
    <property type="term" value="C:nucleus"/>
    <property type="evidence" value="ECO:0007669"/>
    <property type="project" value="TreeGrafter"/>
</dbReference>
<dbReference type="PROSITE" id="PS50082">
    <property type="entry name" value="WD_REPEATS_2"/>
    <property type="match status" value="1"/>
</dbReference>
<dbReference type="FunFam" id="2.130.10.10:FF:000180">
    <property type="entry name" value="WD repeat-containing protein 76"/>
    <property type="match status" value="1"/>
</dbReference>
<feature type="region of interest" description="Disordered" evidence="7">
    <location>
        <begin position="39"/>
        <end position="60"/>
    </location>
</feature>
<comment type="function">
    <text evidence="1">Specifically binds 5-hydroxymethylcytosine (5hmC), suggesting that it acts as a specific reader of 5hmC.</text>
</comment>
<accession>A0A8B8QHP4</accession>
<evidence type="ECO:0000256" key="1">
    <source>
        <dbReference type="ARBA" id="ARBA00002530"/>
    </source>
</evidence>
<dbReference type="InterPro" id="IPR036322">
    <property type="entry name" value="WD40_repeat_dom_sf"/>
</dbReference>
<dbReference type="AlphaFoldDB" id="A0A8B8QHP4"/>
<dbReference type="InterPro" id="IPR015943">
    <property type="entry name" value="WD40/YVTN_repeat-like_dom_sf"/>
</dbReference>
<reference evidence="9" key="1">
    <citation type="submission" date="2025-08" db="UniProtKB">
        <authorList>
            <consortium name="RefSeq"/>
        </authorList>
    </citation>
    <scope>IDENTIFICATION</scope>
    <source>
        <tissue evidence="9">Leaf</tissue>
    </source>
</reference>
<dbReference type="Gene3D" id="2.130.10.10">
    <property type="entry name" value="YVTN repeat-like/Quinoprotein amine dehydrogenase"/>
    <property type="match status" value="1"/>
</dbReference>
<dbReference type="Pfam" id="PF00400">
    <property type="entry name" value="WD40"/>
    <property type="match status" value="2"/>
</dbReference>
<dbReference type="GO" id="GO:0003677">
    <property type="term" value="F:DNA binding"/>
    <property type="evidence" value="ECO:0007669"/>
    <property type="project" value="TreeGrafter"/>
</dbReference>
<dbReference type="InterPro" id="IPR050853">
    <property type="entry name" value="WD_repeat_DNA-damage-binding"/>
</dbReference>
<dbReference type="PANTHER" id="PTHR14773">
    <property type="entry name" value="WD REPEAT-CONTAINING PROTEIN 76"/>
    <property type="match status" value="1"/>
</dbReference>
<feature type="region of interest" description="Disordered" evidence="7">
    <location>
        <begin position="75"/>
        <end position="106"/>
    </location>
</feature>
<evidence type="ECO:0000256" key="2">
    <source>
        <dbReference type="ARBA" id="ARBA00005434"/>
    </source>
</evidence>
<organism evidence="8 9">
    <name type="scientific">Rhodamnia argentea</name>
    <dbReference type="NCBI Taxonomy" id="178133"/>
    <lineage>
        <taxon>Eukaryota</taxon>
        <taxon>Viridiplantae</taxon>
        <taxon>Streptophyta</taxon>
        <taxon>Embryophyta</taxon>
        <taxon>Tracheophyta</taxon>
        <taxon>Spermatophyta</taxon>
        <taxon>Magnoliopsida</taxon>
        <taxon>eudicotyledons</taxon>
        <taxon>Gunneridae</taxon>
        <taxon>Pentapetalae</taxon>
        <taxon>rosids</taxon>
        <taxon>malvids</taxon>
        <taxon>Myrtales</taxon>
        <taxon>Myrtaceae</taxon>
        <taxon>Myrtoideae</taxon>
        <taxon>Myrteae</taxon>
        <taxon>Australasian group</taxon>
        <taxon>Rhodamnia</taxon>
    </lineage>
</organism>
<evidence type="ECO:0000313" key="9">
    <source>
        <dbReference type="RefSeq" id="XP_030546646.1"/>
    </source>
</evidence>
<dbReference type="SMART" id="SM00320">
    <property type="entry name" value="WD40"/>
    <property type="match status" value="5"/>
</dbReference>
<dbReference type="RefSeq" id="XP_030546646.1">
    <property type="nucleotide sequence ID" value="XM_030690786.2"/>
</dbReference>
<dbReference type="KEGG" id="rarg:115752550"/>
<gene>
    <name evidence="9" type="primary">LOC115752550</name>
</gene>
<name>A0A8B8QHP4_9MYRT</name>
<keyword evidence="5" id="KW-0677">Repeat</keyword>
<evidence type="ECO:0000256" key="3">
    <source>
        <dbReference type="ARBA" id="ARBA00021234"/>
    </source>
</evidence>
<proteinExistence type="inferred from homology"/>
<dbReference type="PANTHER" id="PTHR14773:SF0">
    <property type="entry name" value="WD REPEAT-CONTAINING PROTEIN 76"/>
    <property type="match status" value="1"/>
</dbReference>
<evidence type="ECO:0000256" key="5">
    <source>
        <dbReference type="ARBA" id="ARBA00022737"/>
    </source>
</evidence>
<dbReference type="Proteomes" id="UP000827889">
    <property type="component" value="Chromosome 4"/>
</dbReference>
<dbReference type="GeneID" id="115752550"/>
<comment type="similarity">
    <text evidence="2">Belongs to the WD repeat DDB2/WDR76 family.</text>
</comment>
<sequence length="554" mass="61170">MATEKLTEYERQRLENIKRNDQMMAALKLHSKASQLAASSKRQKIENQTKTSAFKSYKKPKDEAPVVIRRSLRARGMPPDSKGLMDDFDDAAHTAPESKSKFSPRNMGSFSLGDAYDGAGSRDAFVRAMRRFSKKAEMGVSVKEESGVKGCEDEILRNSVAGLSAHSVGCGDIKNEDSLEFAGSLTPQVGDSLGCRLEREGTKTEESSEFISTVKMEDSLGYGIKREGLDDSSEFISSLTLEEENVARVVPGRVMVVKFFPSTELRMVAVGSKYGNVGFWNMDPEKDEGDGVYLYRPHSAPIGGISIQPFNIGKIFTCCYAGFVRMMDVEKERFDLVHASDDAIFSLSQRPHDGSCLYFGEGRGGLNIWDLRVGKSTALWALHEDRINTIDFKPQDCFVFATSSTDGTACIWDLRRMGAENVKSLKVIQHERAVHSAYFSPSGSSLATTSFDDTVCIASGDNFEKTSHVFHNNQTGRWISSFRAIWGWDDSYIFIGNTKRAVDVISPTQSKVVMSLQSPCMSAIPCRFDAHPLEVGVLAGATGGGQVYTWTSRR</sequence>
<evidence type="ECO:0000313" key="8">
    <source>
        <dbReference type="Proteomes" id="UP000827889"/>
    </source>
</evidence>
<feature type="repeat" description="WD" evidence="6">
    <location>
        <begin position="380"/>
        <end position="415"/>
    </location>
</feature>
<protein>
    <recommendedName>
        <fullName evidence="3">WD repeat-containing protein 76</fullName>
    </recommendedName>
</protein>
<evidence type="ECO:0000256" key="7">
    <source>
        <dbReference type="SAM" id="MobiDB-lite"/>
    </source>
</evidence>
<keyword evidence="4 6" id="KW-0853">WD repeat</keyword>
<evidence type="ECO:0000256" key="4">
    <source>
        <dbReference type="ARBA" id="ARBA00022574"/>
    </source>
</evidence>
<dbReference type="GO" id="GO:2000001">
    <property type="term" value="P:regulation of DNA damage checkpoint"/>
    <property type="evidence" value="ECO:0007669"/>
    <property type="project" value="TreeGrafter"/>
</dbReference>
<keyword evidence="8" id="KW-1185">Reference proteome</keyword>